<protein>
    <submittedName>
        <fullName evidence="2">Putative 3-demethylubiquinone-9 3-methyltransferase (Glyoxalase superfamily)</fullName>
    </submittedName>
</protein>
<dbReference type="Proteomes" id="UP000249610">
    <property type="component" value="Unassembled WGS sequence"/>
</dbReference>
<keyword evidence="2" id="KW-0808">Transferase</keyword>
<evidence type="ECO:0000259" key="1">
    <source>
        <dbReference type="Pfam" id="PF06983"/>
    </source>
</evidence>
<dbReference type="InterPro" id="IPR028973">
    <property type="entry name" value="PhnB-like"/>
</dbReference>
<dbReference type="RefSeq" id="WP_111611329.1">
    <property type="nucleotide sequence ID" value="NZ_QLLK01000005.1"/>
</dbReference>
<dbReference type="GO" id="GO:0008168">
    <property type="term" value="F:methyltransferase activity"/>
    <property type="evidence" value="ECO:0007669"/>
    <property type="project" value="UniProtKB-KW"/>
</dbReference>
<dbReference type="Gene3D" id="3.30.720.110">
    <property type="match status" value="1"/>
</dbReference>
<keyword evidence="3" id="KW-1185">Reference proteome</keyword>
<dbReference type="Pfam" id="PF06983">
    <property type="entry name" value="3-dmu-9_3-mt"/>
    <property type="match status" value="2"/>
</dbReference>
<evidence type="ECO:0000313" key="2">
    <source>
        <dbReference type="EMBL" id="RAI89943.1"/>
    </source>
</evidence>
<organism evidence="2 3">
    <name type="scientific">Algoriphagus yeomjeoni</name>
    <dbReference type="NCBI Taxonomy" id="291403"/>
    <lineage>
        <taxon>Bacteria</taxon>
        <taxon>Pseudomonadati</taxon>
        <taxon>Bacteroidota</taxon>
        <taxon>Cytophagia</taxon>
        <taxon>Cytophagales</taxon>
        <taxon>Cyclobacteriaceae</taxon>
        <taxon>Algoriphagus</taxon>
    </lineage>
</organism>
<feature type="domain" description="PhnB-like" evidence="1">
    <location>
        <begin position="12"/>
        <end position="123"/>
    </location>
</feature>
<feature type="domain" description="PhnB-like" evidence="1">
    <location>
        <begin position="133"/>
        <end position="254"/>
    </location>
</feature>
<dbReference type="EMBL" id="QLLK01000005">
    <property type="protein sequence ID" value="RAI89943.1"/>
    <property type="molecule type" value="Genomic_DNA"/>
</dbReference>
<dbReference type="Gene3D" id="3.30.720.100">
    <property type="match status" value="1"/>
</dbReference>
<reference evidence="2 3" key="1">
    <citation type="submission" date="2018-06" db="EMBL/GenBank/DDBJ databases">
        <title>Genomic Encyclopedia of Archaeal and Bacterial Type Strains, Phase II (KMG-II): from individual species to whole genera.</title>
        <authorList>
            <person name="Goeker M."/>
        </authorList>
    </citation>
    <scope>NUCLEOTIDE SEQUENCE [LARGE SCALE GENOMIC DNA]</scope>
    <source>
        <strain evidence="2 3">DSM 23446</strain>
    </source>
</reference>
<keyword evidence="2" id="KW-0830">Ubiquinone</keyword>
<dbReference type="GO" id="GO:0032259">
    <property type="term" value="P:methylation"/>
    <property type="evidence" value="ECO:0007669"/>
    <property type="project" value="UniProtKB-KW"/>
</dbReference>
<proteinExistence type="predicted"/>
<gene>
    <name evidence="2" type="ORF">LV83_01944</name>
</gene>
<dbReference type="CDD" id="cd06588">
    <property type="entry name" value="PhnB_like"/>
    <property type="match status" value="2"/>
</dbReference>
<dbReference type="AlphaFoldDB" id="A0A327PE41"/>
<name>A0A327PE41_9BACT</name>
<dbReference type="OrthoDB" id="9806473at2"/>
<dbReference type="SUPFAM" id="SSF54593">
    <property type="entry name" value="Glyoxalase/Bleomycin resistance protein/Dihydroxybiphenyl dioxygenase"/>
    <property type="match status" value="2"/>
</dbReference>
<dbReference type="Gene3D" id="3.10.180.10">
    <property type="entry name" value="2,3-Dihydroxybiphenyl 1,2-Dioxygenase, domain 1"/>
    <property type="match status" value="1"/>
</dbReference>
<dbReference type="PANTHER" id="PTHR33990">
    <property type="entry name" value="PROTEIN YJDN-RELATED"/>
    <property type="match status" value="1"/>
</dbReference>
<evidence type="ECO:0000313" key="3">
    <source>
        <dbReference type="Proteomes" id="UP000249610"/>
    </source>
</evidence>
<accession>A0A327PE41</accession>
<keyword evidence="2" id="KW-0489">Methyltransferase</keyword>
<sequence length="289" mass="32763">MDSHSVNTLNSAIYPCLWFDGNAKEAAEFYCSLFSDSKIVSENQMVVIFESSGQQFMCLNGGPEFKFTPAISFYTIIQSETEIQAVWDQLIVNGRAMMPLDTYPWSKKYGWVQDKFGVTWQLTIDKPENSNQNFIPALMFSGTNFGKAEEAIGFYTSIFPASGTKFISRYEPNDPNGQDGKINHAQFELNGQVFAAMDSAIVHDFDFNEALSFVVECKDQAQIDYFWEKLLEKGGKESQCGWLKDRFGVSWQIVPEILSALMSDPERSGRVVQAFMKMKKFDIETLKNA</sequence>
<dbReference type="InterPro" id="IPR029068">
    <property type="entry name" value="Glyas_Bleomycin-R_OHBP_Dase"/>
</dbReference>
<comment type="caution">
    <text evidence="2">The sequence shown here is derived from an EMBL/GenBank/DDBJ whole genome shotgun (WGS) entry which is preliminary data.</text>
</comment>